<dbReference type="InterPro" id="IPR018060">
    <property type="entry name" value="HTH_AraC"/>
</dbReference>
<accession>A0ABT1C5S2</accession>
<keyword evidence="6" id="KW-1185">Reference proteome</keyword>
<dbReference type="Pfam" id="PF12852">
    <property type="entry name" value="Cupin_6"/>
    <property type="match status" value="1"/>
</dbReference>
<keyword evidence="3" id="KW-0804">Transcription</keyword>
<evidence type="ECO:0000256" key="2">
    <source>
        <dbReference type="ARBA" id="ARBA00023125"/>
    </source>
</evidence>
<dbReference type="PANTHER" id="PTHR46796:SF7">
    <property type="entry name" value="ARAC FAMILY TRANSCRIPTIONAL REGULATOR"/>
    <property type="match status" value="1"/>
</dbReference>
<name>A0ABT1C5S2_9HYPH</name>
<dbReference type="PROSITE" id="PS01124">
    <property type="entry name" value="HTH_ARAC_FAMILY_2"/>
    <property type="match status" value="1"/>
</dbReference>
<dbReference type="InterPro" id="IPR009057">
    <property type="entry name" value="Homeodomain-like_sf"/>
</dbReference>
<dbReference type="InterPro" id="IPR050204">
    <property type="entry name" value="AraC_XylS_family_regulators"/>
</dbReference>
<dbReference type="RefSeq" id="WP_252818598.1">
    <property type="nucleotide sequence ID" value="NZ_JAMXQS010000005.1"/>
</dbReference>
<gene>
    <name evidence="5" type="ORF">NGM99_10320</name>
</gene>
<feature type="domain" description="HTH araC/xylS-type" evidence="4">
    <location>
        <begin position="197"/>
        <end position="295"/>
    </location>
</feature>
<dbReference type="InterPro" id="IPR018062">
    <property type="entry name" value="HTH_AraC-typ_CS"/>
</dbReference>
<evidence type="ECO:0000313" key="6">
    <source>
        <dbReference type="Proteomes" id="UP001205906"/>
    </source>
</evidence>
<reference evidence="5 6" key="1">
    <citation type="submission" date="2022-06" db="EMBL/GenBank/DDBJ databases">
        <title>Mesorhizobium sp. strain RP14 Genome sequencing and assembly.</title>
        <authorList>
            <person name="Kim I."/>
        </authorList>
    </citation>
    <scope>NUCLEOTIDE SEQUENCE [LARGE SCALE GENOMIC DNA]</scope>
    <source>
        <strain evidence="6">RP14(2022)</strain>
    </source>
</reference>
<dbReference type="Pfam" id="PF12833">
    <property type="entry name" value="HTH_18"/>
    <property type="match status" value="1"/>
</dbReference>
<organism evidence="5 6">
    <name type="scientific">Mesorhizobium liriopis</name>
    <dbReference type="NCBI Taxonomy" id="2953882"/>
    <lineage>
        <taxon>Bacteria</taxon>
        <taxon>Pseudomonadati</taxon>
        <taxon>Pseudomonadota</taxon>
        <taxon>Alphaproteobacteria</taxon>
        <taxon>Hyphomicrobiales</taxon>
        <taxon>Phyllobacteriaceae</taxon>
        <taxon>Mesorhizobium</taxon>
    </lineage>
</organism>
<dbReference type="Proteomes" id="UP001205906">
    <property type="component" value="Unassembled WGS sequence"/>
</dbReference>
<keyword evidence="1" id="KW-0805">Transcription regulation</keyword>
<dbReference type="EMBL" id="JAMXQS010000005">
    <property type="protein sequence ID" value="MCO6050179.1"/>
    <property type="molecule type" value="Genomic_DNA"/>
</dbReference>
<dbReference type="PANTHER" id="PTHR46796">
    <property type="entry name" value="HTH-TYPE TRANSCRIPTIONAL ACTIVATOR RHAS-RELATED"/>
    <property type="match status" value="1"/>
</dbReference>
<dbReference type="PROSITE" id="PS00041">
    <property type="entry name" value="HTH_ARAC_FAMILY_1"/>
    <property type="match status" value="1"/>
</dbReference>
<dbReference type="Gene3D" id="1.10.10.60">
    <property type="entry name" value="Homeodomain-like"/>
    <property type="match status" value="2"/>
</dbReference>
<proteinExistence type="predicted"/>
<keyword evidence="2" id="KW-0238">DNA-binding</keyword>
<evidence type="ECO:0000256" key="1">
    <source>
        <dbReference type="ARBA" id="ARBA00023015"/>
    </source>
</evidence>
<dbReference type="SMART" id="SM00342">
    <property type="entry name" value="HTH_ARAC"/>
    <property type="match status" value="1"/>
</dbReference>
<protein>
    <submittedName>
        <fullName evidence="5">AraC family transcriptional regulator</fullName>
    </submittedName>
</protein>
<dbReference type="InterPro" id="IPR032783">
    <property type="entry name" value="AraC_lig"/>
</dbReference>
<evidence type="ECO:0000313" key="5">
    <source>
        <dbReference type="EMBL" id="MCO6050179.1"/>
    </source>
</evidence>
<sequence length="301" mass="32728">MTDPFAEVVALLQPSLPFSKQASGAGSWRIDVSVTNDPLFCAILEGGVLLSLEGRPQLELKENDFVLVPAARDFTMSSLDGGPPKGQSVHSMLDDEMRHGDLEGPADVRMLAGRLAFGSPDAELLLSLLPEFIHVRGLKRVATLVQLVRNEARDDRPAREMVIGRLLDVLLIEALRAASDDTAPPGLLRGLADARLGSAIRCIHRNPSHGWTVGRLAKEASMSRSVFFDRFRKEVGVPPMEYLLSWRMALARNMLRQGDGGVKEIAETVGYGSASAFSVAFTRFVGVPPIRFARQNSVEAG</sequence>
<evidence type="ECO:0000259" key="4">
    <source>
        <dbReference type="PROSITE" id="PS01124"/>
    </source>
</evidence>
<dbReference type="SUPFAM" id="SSF46689">
    <property type="entry name" value="Homeodomain-like"/>
    <property type="match status" value="2"/>
</dbReference>
<comment type="caution">
    <text evidence="5">The sequence shown here is derived from an EMBL/GenBank/DDBJ whole genome shotgun (WGS) entry which is preliminary data.</text>
</comment>
<evidence type="ECO:0000256" key="3">
    <source>
        <dbReference type="ARBA" id="ARBA00023163"/>
    </source>
</evidence>